<dbReference type="InterPro" id="IPR056785">
    <property type="entry name" value="YkcA/B-like_C"/>
</dbReference>
<gene>
    <name evidence="12" type="ORF">GCM10009836_48110</name>
</gene>
<feature type="transmembrane region" description="Helical" evidence="9">
    <location>
        <begin position="438"/>
        <end position="462"/>
    </location>
</feature>
<evidence type="ECO:0000256" key="8">
    <source>
        <dbReference type="SAM" id="MobiDB-lite"/>
    </source>
</evidence>
<feature type="transmembrane region" description="Helical" evidence="9">
    <location>
        <begin position="184"/>
        <end position="217"/>
    </location>
</feature>
<organism evidence="12 13">
    <name type="scientific">Pseudonocardia ailaonensis</name>
    <dbReference type="NCBI Taxonomy" id="367279"/>
    <lineage>
        <taxon>Bacteria</taxon>
        <taxon>Bacillati</taxon>
        <taxon>Actinomycetota</taxon>
        <taxon>Actinomycetes</taxon>
        <taxon>Pseudonocardiales</taxon>
        <taxon>Pseudonocardiaceae</taxon>
        <taxon>Pseudonocardia</taxon>
    </lineage>
</organism>
<keyword evidence="7 9" id="KW-0472">Membrane</keyword>
<keyword evidence="13" id="KW-1185">Reference proteome</keyword>
<keyword evidence="5 9" id="KW-0812">Transmembrane</keyword>
<evidence type="ECO:0000256" key="5">
    <source>
        <dbReference type="ARBA" id="ARBA00022692"/>
    </source>
</evidence>
<evidence type="ECO:0000256" key="7">
    <source>
        <dbReference type="ARBA" id="ARBA00023136"/>
    </source>
</evidence>
<feature type="transmembrane region" description="Helical" evidence="9">
    <location>
        <begin position="133"/>
        <end position="153"/>
    </location>
</feature>
<keyword evidence="3" id="KW-0328">Glycosyltransferase</keyword>
<dbReference type="RefSeq" id="WP_425565891.1">
    <property type="nucleotide sequence ID" value="NZ_BAAAQK010000018.1"/>
</dbReference>
<feature type="compositionally biased region" description="Gly residues" evidence="8">
    <location>
        <begin position="539"/>
        <end position="558"/>
    </location>
</feature>
<evidence type="ECO:0000256" key="1">
    <source>
        <dbReference type="ARBA" id="ARBA00004651"/>
    </source>
</evidence>
<dbReference type="Pfam" id="PF13231">
    <property type="entry name" value="PMT_2"/>
    <property type="match status" value="1"/>
</dbReference>
<feature type="transmembrane region" description="Helical" evidence="9">
    <location>
        <begin position="229"/>
        <end position="250"/>
    </location>
</feature>
<evidence type="ECO:0008006" key="14">
    <source>
        <dbReference type="Google" id="ProtNLM"/>
    </source>
</evidence>
<feature type="transmembrane region" description="Helical" evidence="9">
    <location>
        <begin position="356"/>
        <end position="373"/>
    </location>
</feature>
<dbReference type="InterPro" id="IPR050297">
    <property type="entry name" value="LipidA_mod_glycosyltrf_83"/>
</dbReference>
<dbReference type="InterPro" id="IPR038731">
    <property type="entry name" value="RgtA/B/C-like"/>
</dbReference>
<dbReference type="Pfam" id="PF24878">
    <property type="entry name" value="YkcB_C"/>
    <property type="match status" value="1"/>
</dbReference>
<evidence type="ECO:0000256" key="2">
    <source>
        <dbReference type="ARBA" id="ARBA00022475"/>
    </source>
</evidence>
<dbReference type="PANTHER" id="PTHR33908:SF3">
    <property type="entry name" value="UNDECAPRENYL PHOSPHATE-ALPHA-4-AMINO-4-DEOXY-L-ARABINOSE ARABINOSYL TRANSFERASE"/>
    <property type="match status" value="1"/>
</dbReference>
<feature type="transmembrane region" description="Helical" evidence="9">
    <location>
        <begin position="100"/>
        <end position="127"/>
    </location>
</feature>
<keyword evidence="4" id="KW-0808">Transferase</keyword>
<feature type="transmembrane region" description="Helical" evidence="9">
    <location>
        <begin position="493"/>
        <end position="517"/>
    </location>
</feature>
<evidence type="ECO:0000256" key="6">
    <source>
        <dbReference type="ARBA" id="ARBA00022989"/>
    </source>
</evidence>
<feature type="region of interest" description="Disordered" evidence="8">
    <location>
        <begin position="539"/>
        <end position="640"/>
    </location>
</feature>
<keyword evidence="6 9" id="KW-1133">Transmembrane helix</keyword>
<comment type="subcellular location">
    <subcellularLocation>
        <location evidence="1">Cell membrane</location>
        <topology evidence="1">Multi-pass membrane protein</topology>
    </subcellularLocation>
</comment>
<feature type="transmembrane region" description="Helical" evidence="9">
    <location>
        <begin position="410"/>
        <end position="426"/>
    </location>
</feature>
<evidence type="ECO:0000313" key="13">
    <source>
        <dbReference type="Proteomes" id="UP001500449"/>
    </source>
</evidence>
<feature type="domain" description="Glycosyltransferase RgtA/B/C/D-like" evidence="10">
    <location>
        <begin position="85"/>
        <end position="240"/>
    </location>
</feature>
<evidence type="ECO:0000256" key="4">
    <source>
        <dbReference type="ARBA" id="ARBA00022679"/>
    </source>
</evidence>
<evidence type="ECO:0000313" key="12">
    <source>
        <dbReference type="EMBL" id="GAA1862200.1"/>
    </source>
</evidence>
<evidence type="ECO:0000259" key="10">
    <source>
        <dbReference type="Pfam" id="PF13231"/>
    </source>
</evidence>
<feature type="transmembrane region" description="Helical" evidence="9">
    <location>
        <begin position="468"/>
        <end position="486"/>
    </location>
</feature>
<feature type="domain" description="Putative mannosyltransferase YkcA/B-like C-terminal" evidence="11">
    <location>
        <begin position="646"/>
        <end position="732"/>
    </location>
</feature>
<keyword evidence="2" id="KW-1003">Cell membrane</keyword>
<dbReference type="EMBL" id="BAAAQK010000018">
    <property type="protein sequence ID" value="GAA1862200.1"/>
    <property type="molecule type" value="Genomic_DNA"/>
</dbReference>
<dbReference type="PANTHER" id="PTHR33908">
    <property type="entry name" value="MANNOSYLTRANSFERASE YKCB-RELATED"/>
    <property type="match status" value="1"/>
</dbReference>
<feature type="compositionally biased region" description="Gly residues" evidence="8">
    <location>
        <begin position="592"/>
        <end position="635"/>
    </location>
</feature>
<proteinExistence type="predicted"/>
<comment type="caution">
    <text evidence="12">The sequence shown here is derived from an EMBL/GenBank/DDBJ whole genome shotgun (WGS) entry which is preliminary data.</text>
</comment>
<evidence type="ECO:0000256" key="3">
    <source>
        <dbReference type="ARBA" id="ARBA00022676"/>
    </source>
</evidence>
<evidence type="ECO:0000259" key="11">
    <source>
        <dbReference type="Pfam" id="PF24878"/>
    </source>
</evidence>
<feature type="transmembrane region" description="Helical" evidence="9">
    <location>
        <begin position="385"/>
        <end position="404"/>
    </location>
</feature>
<name>A0ABN2NE05_9PSEU</name>
<evidence type="ECO:0000256" key="9">
    <source>
        <dbReference type="SAM" id="Phobius"/>
    </source>
</evidence>
<sequence length="751" mass="74451">MTTTLDTGTVHGSGPLPADSPPRAPRWHRPALALLLVGTAAAYLQNLAASGFANSFYAAAVQAGTQSWTALFFGSLDPGNAITVDKPPASLWVMALSGRIFGFGSWSMLVPQALMMVASVALLYAAVKRVAGPGAGLLAGTVLALTPVAALMFRFNNPDALLVLLMVAAAYATTRAIEKAKARWLLLAGLLLGFAFLTKMLQGFLVLPGLALAYLWAAPTTVGKRIRDLLGAGVAVVVGAGWWLLAVALWPADSRPYIGGSTNNTPLELAFGYNGLGRIFGGDGNGGGGGRGGFGGGEALGGTAAGAAGGAGFPGATGTAGDAAGLPGGGGGPGGGMFGGETGLGRLFTSSFGTQISWLLPAALILMVVGFVLTRRLARTDTVRAGLLLWGGWTVVTALVFSFMSGTIHPYYTVALAPGIAALVAIGGREAWKARDTWLGRITLAGTSIVTVVWAFVMLGWSPEFLPWLRWAVLVVGVLAGLAFLVPAGRRRWVAVAAGAAVLSGIAAPAASAAVTLGTAHTGAIPSAGPAVQGGDGGFGGAAFRTGGTGGTGRFGTRGGRDDGTGLGGAGSAEAGAAQGGSGLTGTTQDGDQGGTTADGGQSGTTPGGVGQGGVGQVTGQGSRGEFGGGFGGPGEQSTDPALVTLLQNAGDMRWAAATSGSQGAASMELASGASVMAMGGFTGSDPYPTLQQFQDYVAAGDIHYFVSGGAGGGPGGRGGLSSEITGWVEQHFTAQTVGGATVYDLTAPKS</sequence>
<dbReference type="Proteomes" id="UP001500449">
    <property type="component" value="Unassembled WGS sequence"/>
</dbReference>
<feature type="region of interest" description="Disordered" evidence="8">
    <location>
        <begin position="1"/>
        <end position="24"/>
    </location>
</feature>
<reference evidence="12 13" key="1">
    <citation type="journal article" date="2019" name="Int. J. Syst. Evol. Microbiol.">
        <title>The Global Catalogue of Microorganisms (GCM) 10K type strain sequencing project: providing services to taxonomists for standard genome sequencing and annotation.</title>
        <authorList>
            <consortium name="The Broad Institute Genomics Platform"/>
            <consortium name="The Broad Institute Genome Sequencing Center for Infectious Disease"/>
            <person name="Wu L."/>
            <person name="Ma J."/>
        </authorList>
    </citation>
    <scope>NUCLEOTIDE SEQUENCE [LARGE SCALE GENOMIC DNA]</scope>
    <source>
        <strain evidence="12 13">JCM 16009</strain>
    </source>
</reference>
<protein>
    <recommendedName>
        <fullName evidence="14">Glycosyl transferase</fullName>
    </recommendedName>
</protein>
<accession>A0ABN2NE05</accession>